<reference evidence="1 2" key="1">
    <citation type="submission" date="2015-11" db="EMBL/GenBank/DDBJ databases">
        <title>Draft Genome Sequence of the Strain BR 10423 (Rhizobium sp.) isolated from nodules of Mimosa pudica.</title>
        <authorList>
            <person name="Barauna A.C."/>
            <person name="Zilli J.E."/>
            <person name="Simoes-Araujo J.L."/>
            <person name="Reis V.M."/>
            <person name="James E.K."/>
            <person name="Reis F.B.Jr."/>
            <person name="Rouws L.F."/>
            <person name="Passos S.R."/>
            <person name="Gois S.R."/>
        </authorList>
    </citation>
    <scope>NUCLEOTIDE SEQUENCE [LARGE SCALE GENOMIC DNA]</scope>
    <source>
        <strain evidence="1 2">BR10423</strain>
    </source>
</reference>
<evidence type="ECO:0000313" key="1">
    <source>
        <dbReference type="EMBL" id="KWV43818.1"/>
    </source>
</evidence>
<accession>A0A109J7R8</accession>
<name>A0A109J7R8_9HYPH</name>
<sequence length="62" mass="7426">MSSHVDNKQIENEGLRQVWSVHDFARRHRLDEQEEKRLRSLFGSYATKQELLANAQRPCIFR</sequence>
<protein>
    <submittedName>
        <fullName evidence="1">Uncharacterized protein</fullName>
    </submittedName>
</protein>
<gene>
    <name evidence="1" type="ORF">AS026_19265</name>
</gene>
<dbReference type="AlphaFoldDB" id="A0A109J7R8"/>
<dbReference type="OrthoDB" id="8278685at2"/>
<proteinExistence type="predicted"/>
<dbReference type="Proteomes" id="UP000068164">
    <property type="component" value="Unassembled WGS sequence"/>
</dbReference>
<evidence type="ECO:0000313" key="2">
    <source>
        <dbReference type="Proteomes" id="UP000068164"/>
    </source>
</evidence>
<dbReference type="RefSeq" id="WP_025658941.1">
    <property type="nucleotide sequence ID" value="NZ_JBBNAS010000198.1"/>
</dbReference>
<keyword evidence="2" id="KW-1185">Reference proteome</keyword>
<comment type="caution">
    <text evidence="1">The sequence shown here is derived from an EMBL/GenBank/DDBJ whole genome shotgun (WGS) entry which is preliminary data.</text>
</comment>
<dbReference type="EMBL" id="LNCD01000124">
    <property type="protein sequence ID" value="KWV43818.1"/>
    <property type="molecule type" value="Genomic_DNA"/>
</dbReference>
<organism evidence="1 2">
    <name type="scientific">Rhizobium altiplani</name>
    <dbReference type="NCBI Taxonomy" id="1864509"/>
    <lineage>
        <taxon>Bacteria</taxon>
        <taxon>Pseudomonadati</taxon>
        <taxon>Pseudomonadota</taxon>
        <taxon>Alphaproteobacteria</taxon>
        <taxon>Hyphomicrobiales</taxon>
        <taxon>Rhizobiaceae</taxon>
        <taxon>Rhizobium/Agrobacterium group</taxon>
        <taxon>Rhizobium</taxon>
    </lineage>
</organism>